<dbReference type="InterPro" id="IPR022663">
    <property type="entry name" value="DapB_C"/>
</dbReference>
<keyword evidence="5 13" id="KW-0220">Diaminopimelate biosynthesis</keyword>
<keyword evidence="7 13" id="KW-0520">NAD</keyword>
<feature type="domain" description="Dihydrodipicolinate reductase N-terminal" evidence="14">
    <location>
        <begin position="9"/>
        <end position="130"/>
    </location>
</feature>
<feature type="binding site" evidence="13">
    <location>
        <position position="41"/>
    </location>
    <ligand>
        <name>NADP(+)</name>
        <dbReference type="ChEBI" id="CHEBI:58349"/>
    </ligand>
</feature>
<dbReference type="GO" id="GO:0050661">
    <property type="term" value="F:NADP binding"/>
    <property type="evidence" value="ECO:0007669"/>
    <property type="project" value="UniProtKB-UniRule"/>
</dbReference>
<feature type="binding site" evidence="13">
    <location>
        <begin position="127"/>
        <end position="130"/>
    </location>
    <ligand>
        <name>NAD(+)</name>
        <dbReference type="ChEBI" id="CHEBI:57540"/>
    </ligand>
</feature>
<evidence type="ECO:0000256" key="10">
    <source>
        <dbReference type="ARBA" id="ARBA00038983"/>
    </source>
</evidence>
<name>A0A2W5KTS1_9GAMM</name>
<dbReference type="NCBIfam" id="TIGR00036">
    <property type="entry name" value="dapB"/>
    <property type="match status" value="1"/>
</dbReference>
<comment type="subcellular location">
    <subcellularLocation>
        <location evidence="13">Cytoplasm</location>
    </subcellularLocation>
</comment>
<organism evidence="16 17">
    <name type="scientific">Rhodanobacter denitrificans</name>
    <dbReference type="NCBI Taxonomy" id="666685"/>
    <lineage>
        <taxon>Bacteria</taxon>
        <taxon>Pseudomonadati</taxon>
        <taxon>Pseudomonadota</taxon>
        <taxon>Gammaproteobacteria</taxon>
        <taxon>Lysobacterales</taxon>
        <taxon>Rhodanobacteraceae</taxon>
        <taxon>Rhodanobacter</taxon>
    </lineage>
</organism>
<comment type="catalytic activity">
    <reaction evidence="11 13">
        <text>(S)-2,3,4,5-tetrahydrodipicolinate + NADP(+) + H2O = (2S,4S)-4-hydroxy-2,3,4,5-tetrahydrodipicolinate + NADPH + H(+)</text>
        <dbReference type="Rhea" id="RHEA:35331"/>
        <dbReference type="ChEBI" id="CHEBI:15377"/>
        <dbReference type="ChEBI" id="CHEBI:15378"/>
        <dbReference type="ChEBI" id="CHEBI:16845"/>
        <dbReference type="ChEBI" id="CHEBI:57783"/>
        <dbReference type="ChEBI" id="CHEBI:58349"/>
        <dbReference type="ChEBI" id="CHEBI:67139"/>
        <dbReference type="EC" id="1.17.1.8"/>
    </reaction>
</comment>
<evidence type="ECO:0000313" key="17">
    <source>
        <dbReference type="Proteomes" id="UP000249046"/>
    </source>
</evidence>
<evidence type="ECO:0000256" key="1">
    <source>
        <dbReference type="ARBA" id="ARBA00006642"/>
    </source>
</evidence>
<dbReference type="Gene3D" id="3.40.50.720">
    <property type="entry name" value="NAD(P)-binding Rossmann-like Domain"/>
    <property type="match status" value="1"/>
</dbReference>
<keyword evidence="2 13" id="KW-0963">Cytoplasm</keyword>
<dbReference type="SUPFAM" id="SSF51735">
    <property type="entry name" value="NAD(P)-binding Rossmann-fold domains"/>
    <property type="match status" value="1"/>
</dbReference>
<comment type="caution">
    <text evidence="13">Lacks conserved residue(s) required for the propagation of feature annotation.</text>
</comment>
<dbReference type="PROSITE" id="PS01298">
    <property type="entry name" value="DAPB"/>
    <property type="match status" value="1"/>
</dbReference>
<dbReference type="PANTHER" id="PTHR20836:SF0">
    <property type="entry name" value="4-HYDROXY-TETRAHYDRODIPICOLINATE REDUCTASE 1, CHLOROPLASTIC-RELATED"/>
    <property type="match status" value="1"/>
</dbReference>
<dbReference type="InterPro" id="IPR000846">
    <property type="entry name" value="DapB_N"/>
</dbReference>
<evidence type="ECO:0000256" key="12">
    <source>
        <dbReference type="ARBA" id="ARBA00049396"/>
    </source>
</evidence>
<dbReference type="InterPro" id="IPR023940">
    <property type="entry name" value="DHDPR_bac"/>
</dbReference>
<dbReference type="SUPFAM" id="SSF55347">
    <property type="entry name" value="Glyceraldehyde-3-phosphate dehydrogenase-like, C-terminal domain"/>
    <property type="match status" value="1"/>
</dbReference>
<dbReference type="GO" id="GO:0051287">
    <property type="term" value="F:NAD binding"/>
    <property type="evidence" value="ECO:0007669"/>
    <property type="project" value="UniProtKB-UniRule"/>
</dbReference>
<protein>
    <recommendedName>
        <fullName evidence="10 13">4-hydroxy-tetrahydrodipicolinate reductase</fullName>
        <shortName evidence="13">HTPA reductase</shortName>
        <ecNumber evidence="10 13">1.17.1.8</ecNumber>
    </recommendedName>
</protein>
<feature type="binding site" evidence="13">
    <location>
        <begin position="169"/>
        <end position="170"/>
    </location>
    <ligand>
        <name>(S)-2,3,4,5-tetrahydrodipicolinate</name>
        <dbReference type="ChEBI" id="CHEBI:16845"/>
    </ligand>
</feature>
<evidence type="ECO:0000256" key="7">
    <source>
        <dbReference type="ARBA" id="ARBA00023027"/>
    </source>
</evidence>
<dbReference type="InterPro" id="IPR022664">
    <property type="entry name" value="DapB_N_CS"/>
</dbReference>
<gene>
    <name evidence="13" type="primary">dapB</name>
    <name evidence="16" type="ORF">DI564_01820</name>
</gene>
<feature type="active site" description="Proton donor" evidence="13">
    <location>
        <position position="163"/>
    </location>
</feature>
<feature type="domain" description="Dihydrodipicolinate reductase C-terminal" evidence="15">
    <location>
        <begin position="133"/>
        <end position="265"/>
    </location>
</feature>
<evidence type="ECO:0000256" key="5">
    <source>
        <dbReference type="ARBA" id="ARBA00022915"/>
    </source>
</evidence>
<dbReference type="InterPro" id="IPR036291">
    <property type="entry name" value="NAD(P)-bd_dom_sf"/>
</dbReference>
<dbReference type="UniPathway" id="UPA00034">
    <property type="reaction ID" value="UER00018"/>
</dbReference>
<reference evidence="16 17" key="1">
    <citation type="submission" date="2017-08" db="EMBL/GenBank/DDBJ databases">
        <title>Infants hospitalized years apart are colonized by the same room-sourced microbial strains.</title>
        <authorList>
            <person name="Brooks B."/>
            <person name="Olm M.R."/>
            <person name="Firek B.A."/>
            <person name="Baker R."/>
            <person name="Thomas B.C."/>
            <person name="Morowitz M.J."/>
            <person name="Banfield J.F."/>
        </authorList>
    </citation>
    <scope>NUCLEOTIDE SEQUENCE [LARGE SCALE GENOMIC DNA]</scope>
    <source>
        <strain evidence="16">S2_005_003_R2_42</strain>
    </source>
</reference>
<feature type="binding site" evidence="13">
    <location>
        <begin position="103"/>
        <end position="105"/>
    </location>
    <ligand>
        <name>NAD(+)</name>
        <dbReference type="ChEBI" id="CHEBI:57540"/>
    </ligand>
</feature>
<dbReference type="Gene3D" id="3.30.360.10">
    <property type="entry name" value="Dihydrodipicolinate Reductase, domain 2"/>
    <property type="match status" value="1"/>
</dbReference>
<evidence type="ECO:0000256" key="2">
    <source>
        <dbReference type="ARBA" id="ARBA00022490"/>
    </source>
</evidence>
<dbReference type="GO" id="GO:0019877">
    <property type="term" value="P:diaminopimelate biosynthetic process"/>
    <property type="evidence" value="ECO:0007669"/>
    <property type="project" value="UniProtKB-UniRule"/>
</dbReference>
<feature type="active site" description="Proton donor/acceptor" evidence="13">
    <location>
        <position position="159"/>
    </location>
</feature>
<dbReference type="EMBL" id="QFPO01000002">
    <property type="protein sequence ID" value="PZQ19469.1"/>
    <property type="molecule type" value="Genomic_DNA"/>
</dbReference>
<evidence type="ECO:0000256" key="8">
    <source>
        <dbReference type="ARBA" id="ARBA00023154"/>
    </source>
</evidence>
<feature type="binding site" evidence="13">
    <location>
        <position position="160"/>
    </location>
    <ligand>
        <name>(S)-2,3,4,5-tetrahydrodipicolinate</name>
        <dbReference type="ChEBI" id="CHEBI:16845"/>
    </ligand>
</feature>
<proteinExistence type="inferred from homology"/>
<evidence type="ECO:0000256" key="13">
    <source>
        <dbReference type="HAMAP-Rule" id="MF_00102"/>
    </source>
</evidence>
<comment type="caution">
    <text evidence="16">The sequence shown here is derived from an EMBL/GenBank/DDBJ whole genome shotgun (WGS) entry which is preliminary data.</text>
</comment>
<comment type="similarity">
    <text evidence="1 13">Belongs to the DapB family.</text>
</comment>
<evidence type="ECO:0000256" key="11">
    <source>
        <dbReference type="ARBA" id="ARBA00049080"/>
    </source>
</evidence>
<keyword evidence="4 13" id="KW-0521">NADP</keyword>
<comment type="subunit">
    <text evidence="13">Homotetramer.</text>
</comment>
<comment type="catalytic activity">
    <reaction evidence="12 13">
        <text>(S)-2,3,4,5-tetrahydrodipicolinate + NAD(+) + H2O = (2S,4S)-4-hydroxy-2,3,4,5-tetrahydrodipicolinate + NADH + H(+)</text>
        <dbReference type="Rhea" id="RHEA:35323"/>
        <dbReference type="ChEBI" id="CHEBI:15377"/>
        <dbReference type="ChEBI" id="CHEBI:15378"/>
        <dbReference type="ChEBI" id="CHEBI:16845"/>
        <dbReference type="ChEBI" id="CHEBI:57540"/>
        <dbReference type="ChEBI" id="CHEBI:57945"/>
        <dbReference type="ChEBI" id="CHEBI:67139"/>
        <dbReference type="EC" id="1.17.1.8"/>
    </reaction>
</comment>
<evidence type="ECO:0000313" key="16">
    <source>
        <dbReference type="EMBL" id="PZQ19469.1"/>
    </source>
</evidence>
<dbReference type="PIRSF" id="PIRSF000161">
    <property type="entry name" value="DHPR"/>
    <property type="match status" value="1"/>
</dbReference>
<dbReference type="GO" id="GO:0009089">
    <property type="term" value="P:lysine biosynthetic process via diaminopimelate"/>
    <property type="evidence" value="ECO:0007669"/>
    <property type="project" value="UniProtKB-UniRule"/>
</dbReference>
<sequence length="268" mass="27563">MTDTAISTAVAVFGATGRMGQALVRVIRAEPRARLAAALVRGGSPSAGRAVPGVEASARDGDAERYADRLAVAPAALIEFAGPDGFDAALDLAMKHGCAFVSGSTGLSPSQLAALDAAAARIPVLWSANFSLGIAVLTRLVREAAAALADWDCEIVEAHHRHKRDAPSGTALALGRAAAEGRGVAFESVAGAVSRSGERRDGEIGFAVVRGGDIVGEHAVVLLGTGERVELGHRATDRDIFARGAVRAALWLAGRAPGRYALQDLFAR</sequence>
<dbReference type="PANTHER" id="PTHR20836">
    <property type="entry name" value="DIHYDRODIPICOLINATE REDUCTASE"/>
    <property type="match status" value="1"/>
</dbReference>
<comment type="caution">
    <text evidence="13">Was originally thought to be a dihydrodipicolinate reductase (DHDPR), catalyzing the conversion of dihydrodipicolinate to tetrahydrodipicolinate. However, it was shown in E.coli that the substrate of the enzymatic reaction is not dihydrodipicolinate (DHDP) but in fact (2S,4S)-4-hydroxy-2,3,4,5-tetrahydrodipicolinic acid (HTPA), the product released by the DapA-catalyzed reaction.</text>
</comment>
<keyword evidence="3 13" id="KW-0028">Amino-acid biosynthesis</keyword>
<feature type="binding site" evidence="13">
    <location>
        <begin position="14"/>
        <end position="19"/>
    </location>
    <ligand>
        <name>NAD(+)</name>
        <dbReference type="ChEBI" id="CHEBI:57540"/>
    </ligand>
</feature>
<evidence type="ECO:0000256" key="4">
    <source>
        <dbReference type="ARBA" id="ARBA00022857"/>
    </source>
</evidence>
<keyword evidence="6 13" id="KW-0560">Oxidoreductase</keyword>
<evidence type="ECO:0000256" key="3">
    <source>
        <dbReference type="ARBA" id="ARBA00022605"/>
    </source>
</evidence>
<accession>A0A2W5KTS1</accession>
<comment type="pathway">
    <text evidence="9 13">Amino-acid biosynthesis; L-lysine biosynthesis via DAP pathway; (S)-tetrahydrodipicolinate from L-aspartate: step 4/4.</text>
</comment>
<dbReference type="EC" id="1.17.1.8" evidence="10 13"/>
<keyword evidence="8 13" id="KW-0457">Lysine biosynthesis</keyword>
<evidence type="ECO:0000259" key="15">
    <source>
        <dbReference type="Pfam" id="PF05173"/>
    </source>
</evidence>
<dbReference type="GO" id="GO:0005829">
    <property type="term" value="C:cytosol"/>
    <property type="evidence" value="ECO:0007669"/>
    <property type="project" value="TreeGrafter"/>
</dbReference>
<comment type="function">
    <text evidence="13">Catalyzes the conversion of 4-hydroxy-tetrahydrodipicolinate (HTPA) to tetrahydrodipicolinate.</text>
</comment>
<dbReference type="Proteomes" id="UP000249046">
    <property type="component" value="Unassembled WGS sequence"/>
</dbReference>
<dbReference type="Pfam" id="PF01113">
    <property type="entry name" value="DapB_N"/>
    <property type="match status" value="1"/>
</dbReference>
<dbReference type="AlphaFoldDB" id="A0A2W5KTS1"/>
<dbReference type="GO" id="GO:0008839">
    <property type="term" value="F:4-hydroxy-tetrahydrodipicolinate reductase"/>
    <property type="evidence" value="ECO:0007669"/>
    <property type="project" value="UniProtKB-UniRule"/>
</dbReference>
<evidence type="ECO:0000256" key="6">
    <source>
        <dbReference type="ARBA" id="ARBA00023002"/>
    </source>
</evidence>
<dbReference type="Pfam" id="PF05173">
    <property type="entry name" value="DapB_C"/>
    <property type="match status" value="1"/>
</dbReference>
<evidence type="ECO:0000259" key="14">
    <source>
        <dbReference type="Pfam" id="PF01113"/>
    </source>
</evidence>
<dbReference type="CDD" id="cd02274">
    <property type="entry name" value="DHDPR_N"/>
    <property type="match status" value="1"/>
</dbReference>
<evidence type="ECO:0000256" key="9">
    <source>
        <dbReference type="ARBA" id="ARBA00037922"/>
    </source>
</evidence>
<dbReference type="GO" id="GO:0016726">
    <property type="term" value="F:oxidoreductase activity, acting on CH or CH2 groups, NAD or NADP as acceptor"/>
    <property type="evidence" value="ECO:0007669"/>
    <property type="project" value="UniProtKB-UniRule"/>
</dbReference>
<dbReference type="HAMAP" id="MF_00102">
    <property type="entry name" value="DapB"/>
    <property type="match status" value="1"/>
</dbReference>